<dbReference type="InterPro" id="IPR045605">
    <property type="entry name" value="KshA-like_C"/>
</dbReference>
<comment type="caution">
    <text evidence="18">The sequence shown here is derived from an EMBL/GenBank/DDBJ whole genome shotgun (WGS) entry which is preliminary data.</text>
</comment>
<comment type="catalytic activity">
    <reaction evidence="15">
        <text>cholesterol + NADH + O2 + H(+) = 7-dehydrocholesterol + NAD(+) + 2 H2O</text>
        <dbReference type="Rhea" id="RHEA:51644"/>
        <dbReference type="ChEBI" id="CHEBI:15377"/>
        <dbReference type="ChEBI" id="CHEBI:15378"/>
        <dbReference type="ChEBI" id="CHEBI:15379"/>
        <dbReference type="ChEBI" id="CHEBI:16113"/>
        <dbReference type="ChEBI" id="CHEBI:17759"/>
        <dbReference type="ChEBI" id="CHEBI:57540"/>
        <dbReference type="ChEBI" id="CHEBI:57945"/>
        <dbReference type="EC" id="1.14.19.21"/>
    </reaction>
    <physiologicalReaction direction="left-to-right" evidence="15">
        <dbReference type="Rhea" id="RHEA:51645"/>
    </physiologicalReaction>
</comment>
<dbReference type="Pfam" id="PF00355">
    <property type="entry name" value="Rieske"/>
    <property type="match status" value="1"/>
</dbReference>
<reference evidence="18" key="1">
    <citation type="submission" date="2022-12" db="EMBL/GenBank/DDBJ databases">
        <title>Chromosome-level genome assembly of the bean flower thrips Megalurothrips usitatus.</title>
        <authorList>
            <person name="Ma L."/>
            <person name="Liu Q."/>
            <person name="Li H."/>
            <person name="Cai W."/>
        </authorList>
    </citation>
    <scope>NUCLEOTIDE SEQUENCE</scope>
    <source>
        <strain evidence="18">Cailab_2022a</strain>
    </source>
</reference>
<comment type="similarity">
    <text evidence="13">Belongs to the cholesterol 7-desaturase family.</text>
</comment>
<dbReference type="Gene3D" id="3.90.380.10">
    <property type="entry name" value="Naphthalene 1,2-dioxygenase Alpha Subunit, Chain A, domain 1"/>
    <property type="match status" value="1"/>
</dbReference>
<dbReference type="InterPro" id="IPR017941">
    <property type="entry name" value="Rieske_2Fe-2S"/>
</dbReference>
<dbReference type="EC" id="1.14.19.21" evidence="14"/>
<keyword evidence="7" id="KW-1133">Transmembrane helix</keyword>
<gene>
    <name evidence="18" type="ORF">ONE63_011188</name>
</gene>
<evidence type="ECO:0000256" key="5">
    <source>
        <dbReference type="ARBA" id="ARBA00022714"/>
    </source>
</evidence>
<keyword evidence="11" id="KW-0472">Membrane</keyword>
<dbReference type="GO" id="GO:0008203">
    <property type="term" value="P:cholesterol metabolic process"/>
    <property type="evidence" value="ECO:0007669"/>
    <property type="project" value="InterPro"/>
</dbReference>
<evidence type="ECO:0000256" key="8">
    <source>
        <dbReference type="ARBA" id="ARBA00023002"/>
    </source>
</evidence>
<evidence type="ECO:0000256" key="7">
    <source>
        <dbReference type="ARBA" id="ARBA00022989"/>
    </source>
</evidence>
<organism evidence="18 19">
    <name type="scientific">Megalurothrips usitatus</name>
    <name type="common">bean blossom thrips</name>
    <dbReference type="NCBI Taxonomy" id="439358"/>
    <lineage>
        <taxon>Eukaryota</taxon>
        <taxon>Metazoa</taxon>
        <taxon>Ecdysozoa</taxon>
        <taxon>Arthropoda</taxon>
        <taxon>Hexapoda</taxon>
        <taxon>Insecta</taxon>
        <taxon>Pterygota</taxon>
        <taxon>Neoptera</taxon>
        <taxon>Paraneoptera</taxon>
        <taxon>Thysanoptera</taxon>
        <taxon>Terebrantia</taxon>
        <taxon>Thripoidea</taxon>
        <taxon>Thripidae</taxon>
        <taxon>Megalurothrips</taxon>
    </lineage>
</organism>
<evidence type="ECO:0000256" key="16">
    <source>
        <dbReference type="ARBA" id="ARBA00049548"/>
    </source>
</evidence>
<comment type="subcellular location">
    <subcellularLocation>
        <location evidence="2">Membrane</location>
    </subcellularLocation>
</comment>
<dbReference type="Pfam" id="PF19298">
    <property type="entry name" value="KshA_C"/>
    <property type="match status" value="1"/>
</dbReference>
<dbReference type="AlphaFoldDB" id="A0AAV7X0P0"/>
<dbReference type="GO" id="GO:0046872">
    <property type="term" value="F:metal ion binding"/>
    <property type="evidence" value="ECO:0007669"/>
    <property type="project" value="UniProtKB-KW"/>
</dbReference>
<evidence type="ECO:0000256" key="2">
    <source>
        <dbReference type="ARBA" id="ARBA00004370"/>
    </source>
</evidence>
<dbReference type="GO" id="GO:0016020">
    <property type="term" value="C:membrane"/>
    <property type="evidence" value="ECO:0007669"/>
    <property type="project" value="UniProtKB-SubCell"/>
</dbReference>
<evidence type="ECO:0000256" key="3">
    <source>
        <dbReference type="ARBA" id="ARBA00004972"/>
    </source>
</evidence>
<evidence type="ECO:0000256" key="12">
    <source>
        <dbReference type="ARBA" id="ARBA00025712"/>
    </source>
</evidence>
<evidence type="ECO:0000313" key="19">
    <source>
        <dbReference type="Proteomes" id="UP001075354"/>
    </source>
</evidence>
<dbReference type="EMBL" id="JAPTSV010000306">
    <property type="protein sequence ID" value="KAJ1519206.1"/>
    <property type="molecule type" value="Genomic_DNA"/>
</dbReference>
<feature type="domain" description="Rieske" evidence="17">
    <location>
        <begin position="72"/>
        <end position="177"/>
    </location>
</feature>
<sequence length="244" mass="26902">MDTALISLRAFLGLSGTAKQSKSGFWFAQELCDVGFEGGLWGPSRKLRAALRRDALRKRRTARLPPVYPNGWFVVLESCRLASAGAVQYVSVLGQNLAVFRGESGRAHVLDAYCPHLGANMAIGGAVRGDCLVCPFHEWRFDGRDGKCTAVPYAQKVPAFARVRRWESREINGLVFVWYHAEGEPPAWEPQPMPPLEDGSLTFGGRYEFLVACHIQDIPENAADVAHFDAVHGPAIGEAGRFFR</sequence>
<dbReference type="Gene3D" id="2.102.10.10">
    <property type="entry name" value="Rieske [2Fe-2S] iron-sulphur domain"/>
    <property type="match status" value="1"/>
</dbReference>
<evidence type="ECO:0000256" key="6">
    <source>
        <dbReference type="ARBA" id="ARBA00022723"/>
    </source>
</evidence>
<accession>A0AAV7X0P0</accession>
<keyword evidence="5" id="KW-0001">2Fe-2S</keyword>
<evidence type="ECO:0000256" key="15">
    <source>
        <dbReference type="ARBA" id="ARBA00047853"/>
    </source>
</evidence>
<keyword evidence="10" id="KW-0411">Iron-sulfur</keyword>
<evidence type="ECO:0000256" key="14">
    <source>
        <dbReference type="ARBA" id="ARBA00026095"/>
    </source>
</evidence>
<evidence type="ECO:0000313" key="18">
    <source>
        <dbReference type="EMBL" id="KAJ1519206.1"/>
    </source>
</evidence>
<comment type="pathway">
    <text evidence="12">Steroid hormone biosynthesis; dafachronic acid biosynthesis.</text>
</comment>
<comment type="catalytic activity">
    <reaction evidence="16">
        <text>cholesterol + NADPH + O2 + H(+) = 7-dehydrocholesterol + NADP(+) + 2 H2O</text>
        <dbReference type="Rhea" id="RHEA:45024"/>
        <dbReference type="ChEBI" id="CHEBI:15377"/>
        <dbReference type="ChEBI" id="CHEBI:15378"/>
        <dbReference type="ChEBI" id="CHEBI:15379"/>
        <dbReference type="ChEBI" id="CHEBI:16113"/>
        <dbReference type="ChEBI" id="CHEBI:17759"/>
        <dbReference type="ChEBI" id="CHEBI:57783"/>
        <dbReference type="ChEBI" id="CHEBI:58349"/>
        <dbReference type="EC" id="1.14.19.21"/>
    </reaction>
    <physiologicalReaction direction="left-to-right" evidence="16">
        <dbReference type="Rhea" id="RHEA:45025"/>
    </physiologicalReaction>
</comment>
<comment type="cofactor">
    <cofactor evidence="1">
        <name>Fe cation</name>
        <dbReference type="ChEBI" id="CHEBI:24875"/>
    </cofactor>
</comment>
<keyword evidence="19" id="KW-1185">Reference proteome</keyword>
<dbReference type="InterPro" id="IPR036922">
    <property type="entry name" value="Rieske_2Fe-2S_sf"/>
</dbReference>
<comment type="pathway">
    <text evidence="3">Hormone biosynthesis.</text>
</comment>
<evidence type="ECO:0000256" key="10">
    <source>
        <dbReference type="ARBA" id="ARBA00023014"/>
    </source>
</evidence>
<keyword evidence="4" id="KW-0812">Transmembrane</keyword>
<evidence type="ECO:0000256" key="4">
    <source>
        <dbReference type="ARBA" id="ARBA00022692"/>
    </source>
</evidence>
<dbReference type="PANTHER" id="PTHR21266">
    <property type="entry name" value="IRON-SULFUR DOMAIN CONTAINING PROTEIN"/>
    <property type="match status" value="1"/>
</dbReference>
<evidence type="ECO:0000256" key="11">
    <source>
        <dbReference type="ARBA" id="ARBA00023136"/>
    </source>
</evidence>
<keyword evidence="9" id="KW-0408">Iron</keyword>
<proteinExistence type="inferred from homology"/>
<name>A0AAV7X0P0_9NEOP</name>
<dbReference type="SUPFAM" id="SSF50022">
    <property type="entry name" value="ISP domain"/>
    <property type="match status" value="1"/>
</dbReference>
<dbReference type="Proteomes" id="UP001075354">
    <property type="component" value="Unassembled WGS sequence"/>
</dbReference>
<dbReference type="PANTHER" id="PTHR21266:SF32">
    <property type="entry name" value="CHOLESTEROL 7-DESATURASE NVD"/>
    <property type="match status" value="1"/>
</dbReference>
<protein>
    <recommendedName>
        <fullName evidence="14">cholesterol 7-desaturase</fullName>
        <ecNumber evidence="14">1.14.19.21</ecNumber>
    </recommendedName>
</protein>
<evidence type="ECO:0000256" key="1">
    <source>
        <dbReference type="ARBA" id="ARBA00001962"/>
    </source>
</evidence>
<dbReference type="GO" id="GO:0170056">
    <property type="term" value="F:cholesterol 7-desaturase [NAD(P)H] activity"/>
    <property type="evidence" value="ECO:0007669"/>
    <property type="project" value="UniProtKB-EC"/>
</dbReference>
<keyword evidence="8" id="KW-0560">Oxidoreductase</keyword>
<evidence type="ECO:0000259" key="17">
    <source>
        <dbReference type="PROSITE" id="PS51296"/>
    </source>
</evidence>
<dbReference type="PROSITE" id="PS51296">
    <property type="entry name" value="RIESKE"/>
    <property type="match status" value="1"/>
</dbReference>
<keyword evidence="6" id="KW-0479">Metal-binding</keyword>
<evidence type="ECO:0000256" key="13">
    <source>
        <dbReference type="ARBA" id="ARBA00025729"/>
    </source>
</evidence>
<dbReference type="GO" id="GO:0051537">
    <property type="term" value="F:2 iron, 2 sulfur cluster binding"/>
    <property type="evidence" value="ECO:0007669"/>
    <property type="project" value="UniProtKB-KW"/>
</dbReference>
<dbReference type="GO" id="GO:0005737">
    <property type="term" value="C:cytoplasm"/>
    <property type="evidence" value="ECO:0007669"/>
    <property type="project" value="TreeGrafter"/>
</dbReference>
<evidence type="ECO:0000256" key="9">
    <source>
        <dbReference type="ARBA" id="ARBA00023004"/>
    </source>
</evidence>
<dbReference type="InterPro" id="IPR050584">
    <property type="entry name" value="Cholesterol_7-desaturase"/>
</dbReference>